<feature type="compositionally biased region" description="Acidic residues" evidence="1">
    <location>
        <begin position="62"/>
        <end position="74"/>
    </location>
</feature>
<sequence length="74" mass="7800">QSHPPQQSPIAQIASPASSNAALPSSTSHQQAHTIQHSRLQSHKPSLTPVVTTSSKNGIPSDDVDDDFADFQTA</sequence>
<feature type="non-terminal residue" evidence="2">
    <location>
        <position position="74"/>
    </location>
</feature>
<gene>
    <name evidence="2" type="primary">ORF11216</name>
</gene>
<name>A0A0B6Y2S6_9EUPU</name>
<feature type="compositionally biased region" description="Low complexity" evidence="1">
    <location>
        <begin position="1"/>
        <end position="28"/>
    </location>
</feature>
<proteinExistence type="predicted"/>
<organism evidence="2">
    <name type="scientific">Arion vulgaris</name>
    <dbReference type="NCBI Taxonomy" id="1028688"/>
    <lineage>
        <taxon>Eukaryota</taxon>
        <taxon>Metazoa</taxon>
        <taxon>Spiralia</taxon>
        <taxon>Lophotrochozoa</taxon>
        <taxon>Mollusca</taxon>
        <taxon>Gastropoda</taxon>
        <taxon>Heterobranchia</taxon>
        <taxon>Euthyneura</taxon>
        <taxon>Panpulmonata</taxon>
        <taxon>Eupulmonata</taxon>
        <taxon>Stylommatophora</taxon>
        <taxon>Helicina</taxon>
        <taxon>Arionoidea</taxon>
        <taxon>Arionidae</taxon>
        <taxon>Arion</taxon>
    </lineage>
</organism>
<evidence type="ECO:0000256" key="1">
    <source>
        <dbReference type="SAM" id="MobiDB-lite"/>
    </source>
</evidence>
<dbReference type="EMBL" id="HACG01003737">
    <property type="protein sequence ID" value="CEK50602.1"/>
    <property type="molecule type" value="Transcribed_RNA"/>
</dbReference>
<reference evidence="2" key="1">
    <citation type="submission" date="2014-12" db="EMBL/GenBank/DDBJ databases">
        <title>Insight into the proteome of Arion vulgaris.</title>
        <authorList>
            <person name="Aradska J."/>
            <person name="Bulat T."/>
            <person name="Smidak R."/>
            <person name="Sarate P."/>
            <person name="Gangsoo J."/>
            <person name="Sialana F."/>
            <person name="Bilban M."/>
            <person name="Lubec G."/>
        </authorList>
    </citation>
    <scope>NUCLEOTIDE SEQUENCE</scope>
    <source>
        <tissue evidence="2">Skin</tissue>
    </source>
</reference>
<protein>
    <submittedName>
        <fullName evidence="2">Uncharacterized protein</fullName>
    </submittedName>
</protein>
<feature type="compositionally biased region" description="Polar residues" evidence="1">
    <location>
        <begin position="29"/>
        <end position="58"/>
    </location>
</feature>
<feature type="non-terminal residue" evidence="2">
    <location>
        <position position="1"/>
    </location>
</feature>
<accession>A0A0B6Y2S6</accession>
<feature type="region of interest" description="Disordered" evidence="1">
    <location>
        <begin position="1"/>
        <end position="74"/>
    </location>
</feature>
<dbReference type="AlphaFoldDB" id="A0A0B6Y2S6"/>
<evidence type="ECO:0000313" key="2">
    <source>
        <dbReference type="EMBL" id="CEK50602.1"/>
    </source>
</evidence>